<accession>A0A7G2C880</accession>
<evidence type="ECO:0000313" key="2">
    <source>
        <dbReference type="Proteomes" id="UP000515908"/>
    </source>
</evidence>
<organism evidence="1 2">
    <name type="scientific">Angomonas deanei</name>
    <dbReference type="NCBI Taxonomy" id="59799"/>
    <lineage>
        <taxon>Eukaryota</taxon>
        <taxon>Discoba</taxon>
        <taxon>Euglenozoa</taxon>
        <taxon>Kinetoplastea</taxon>
        <taxon>Metakinetoplastina</taxon>
        <taxon>Trypanosomatida</taxon>
        <taxon>Trypanosomatidae</taxon>
        <taxon>Strigomonadinae</taxon>
        <taxon>Angomonas</taxon>
    </lineage>
</organism>
<reference evidence="1 2" key="1">
    <citation type="submission" date="2020-08" db="EMBL/GenBank/DDBJ databases">
        <authorList>
            <person name="Newling K."/>
            <person name="Davey J."/>
            <person name="Forrester S."/>
        </authorList>
    </citation>
    <scope>NUCLEOTIDE SEQUENCE [LARGE SCALE GENOMIC DNA]</scope>
    <source>
        <strain evidence="2">Crithidia deanei Carvalho (ATCC PRA-265)</strain>
    </source>
</reference>
<protein>
    <submittedName>
        <fullName evidence="1">Uncharacterized protein</fullName>
    </submittedName>
</protein>
<dbReference type="VEuPathDB" id="TriTrypDB:ADEAN_000341400"/>
<proteinExistence type="predicted"/>
<dbReference type="EMBL" id="LR877150">
    <property type="protein sequence ID" value="CAD2215956.1"/>
    <property type="molecule type" value="Genomic_DNA"/>
</dbReference>
<keyword evidence="2" id="KW-1185">Reference proteome</keyword>
<evidence type="ECO:0000313" key="1">
    <source>
        <dbReference type="EMBL" id="CAD2215956.1"/>
    </source>
</evidence>
<gene>
    <name evidence="1" type="ORF">ADEAN_000341400</name>
</gene>
<dbReference type="Proteomes" id="UP000515908">
    <property type="component" value="Chromosome 06"/>
</dbReference>
<dbReference type="AlphaFoldDB" id="A0A7G2C880"/>
<name>A0A7G2C880_9TRYP</name>
<sequence length="104" mass="11336">MSQEAFLREALHASTSVFILSAEAGWRAPSILAKWTEWKLFVSKMVNMEPPISAAGEGKPEGCFPRMIGPLLPLSLCLTPTAAPTGERHSPHSARLRATLHETI</sequence>